<organism evidence="4 5">
    <name type="scientific">Cyclobacterium marinum (strain ATCC 25205 / DSM 745 / LMG 13164 / NCIMB 1802)</name>
    <name type="common">Flectobacillus marinus</name>
    <dbReference type="NCBI Taxonomy" id="880070"/>
    <lineage>
        <taxon>Bacteria</taxon>
        <taxon>Pseudomonadati</taxon>
        <taxon>Bacteroidota</taxon>
        <taxon>Cytophagia</taxon>
        <taxon>Cytophagales</taxon>
        <taxon>Cyclobacteriaceae</taxon>
        <taxon>Cyclobacterium</taxon>
    </lineage>
</organism>
<keyword evidence="1" id="KW-0862">Zinc</keyword>
<evidence type="ECO:0000259" key="3">
    <source>
        <dbReference type="Pfam" id="PF01979"/>
    </source>
</evidence>
<evidence type="ECO:0000313" key="4">
    <source>
        <dbReference type="EMBL" id="AEL25725.1"/>
    </source>
</evidence>
<dbReference type="InterPro" id="IPR032466">
    <property type="entry name" value="Metal_Hydrolase"/>
</dbReference>
<dbReference type="KEGG" id="cmr:Cycma_1978"/>
<feature type="binding site" evidence="1">
    <location>
        <position position="126"/>
    </location>
    <ligand>
        <name>Zn(2+)</name>
        <dbReference type="ChEBI" id="CHEBI:29105"/>
        <label>1</label>
    </ligand>
</feature>
<dbReference type="STRING" id="880070.Cycma_1978"/>
<dbReference type="HOGENOM" id="CLU_036699_2_0_10"/>
<dbReference type="SUPFAM" id="SSF51338">
    <property type="entry name" value="Composite domain of metallo-dependent hydrolases"/>
    <property type="match status" value="1"/>
</dbReference>
<feature type="binding site" evidence="1">
    <location>
        <position position="124"/>
    </location>
    <ligand>
        <name>Zn(2+)</name>
        <dbReference type="ChEBI" id="CHEBI:29105"/>
        <label>1</label>
    </ligand>
</feature>
<feature type="binding site" evidence="1">
    <location>
        <position position="282"/>
    </location>
    <ligand>
        <name>Zn(2+)</name>
        <dbReference type="ChEBI" id="CHEBI:29105"/>
        <label>2</label>
    </ligand>
</feature>
<dbReference type="GO" id="GO:0046872">
    <property type="term" value="F:metal ion binding"/>
    <property type="evidence" value="ECO:0007669"/>
    <property type="project" value="UniProtKB-KW"/>
</dbReference>
<feature type="domain" description="Amidohydrolase-related" evidence="3">
    <location>
        <begin position="330"/>
        <end position="441"/>
    </location>
</feature>
<dbReference type="AlphaFoldDB" id="G0IZR1"/>
<dbReference type="SUPFAM" id="SSF51556">
    <property type="entry name" value="Metallo-dependent hydrolases"/>
    <property type="match status" value="1"/>
</dbReference>
<dbReference type="InterPro" id="IPR020043">
    <property type="entry name" value="Deacetylase_Atu3266-like"/>
</dbReference>
<accession>G0IZR1</accession>
<name>G0IZR1_CYCMS</name>
<dbReference type="InterPro" id="IPR006680">
    <property type="entry name" value="Amidohydro-rel"/>
</dbReference>
<sequence length="457" mass="51228">MALFTQFFLQYFRSSFKDKPIFLRATSAIFSITPMSLTKKFTKNFTFFLIFGLFLCFKAQSQEIDLLLKGGHVIDPKNGINEPYDIGISGKHIVKVAKNISENTAKKTIDLEGYYVTPGLIDMHVHVFNGADTESYIANALTSLPPDGFTFRSGVTTVVDAGSSGWRNFRQFKKQTIDQSKTRVLALLNIVGTGMYGRLEEQDVTDMNPTMTANMIKKMFPDILVGIKSAHYWGDFTQVDLAVTAGKLADVPVMVDFGEHQPPNSIESLFMEHLRPGDIFTHTFSYGPNNRETIVDEALKVKPFVFEAQKRGINFDVGHGGGAFSFRQAIPAIQQGFLPNVISSDLHSQSMNSGFKDMANLLSKFMNMGLTMEEVVLRATWNPAQVINRKDLGHLDEGAEADIAVFTLRKGDFGFLDIRRTKIDGDRRLETEMTIRSGKVVWDLNGLSVPYWESEFK</sequence>
<dbReference type="Proteomes" id="UP000001635">
    <property type="component" value="Chromosome"/>
</dbReference>
<feature type="binding site" evidence="1">
    <location>
        <position position="345"/>
    </location>
    <ligand>
        <name>Zn(2+)</name>
        <dbReference type="ChEBI" id="CHEBI:29105"/>
        <label>1</label>
    </ligand>
</feature>
<keyword evidence="5" id="KW-1185">Reference proteome</keyword>
<dbReference type="GO" id="GO:0016810">
    <property type="term" value="F:hydrolase activity, acting on carbon-nitrogen (but not peptide) bonds"/>
    <property type="evidence" value="ECO:0007669"/>
    <property type="project" value="InterPro"/>
</dbReference>
<dbReference type="InterPro" id="IPR011059">
    <property type="entry name" value="Metal-dep_hydrolase_composite"/>
</dbReference>
<gene>
    <name evidence="4" type="ordered locus">Cycma_1978</name>
</gene>
<keyword evidence="4" id="KW-0378">Hydrolase</keyword>
<dbReference type="PANTHER" id="PTHR42717:SF1">
    <property type="entry name" value="IMIDAZOLONEPROPIONASE AND RELATED AMIDOHYDROLASES"/>
    <property type="match status" value="1"/>
</dbReference>
<proteinExistence type="predicted"/>
<dbReference type="GO" id="GO:0019213">
    <property type="term" value="F:deacetylase activity"/>
    <property type="evidence" value="ECO:0007669"/>
    <property type="project" value="InterPro"/>
</dbReference>
<keyword evidence="1" id="KW-0479">Metal-binding</keyword>
<feature type="modified residue" description="N6-carboxylysine" evidence="2">
    <location>
        <position position="228"/>
    </location>
</feature>
<dbReference type="eggNOG" id="COG3964">
    <property type="taxonomic scope" value="Bacteria"/>
</dbReference>
<feature type="binding site" description="via carbamate group" evidence="1">
    <location>
        <position position="228"/>
    </location>
    <ligand>
        <name>Zn(2+)</name>
        <dbReference type="ChEBI" id="CHEBI:29105"/>
        <label>1</label>
    </ligand>
</feature>
<dbReference type="NCBIfam" id="NF006689">
    <property type="entry name" value="PRK09237.1"/>
    <property type="match status" value="1"/>
</dbReference>
<evidence type="ECO:0000256" key="1">
    <source>
        <dbReference type="PIRSR" id="PIRSR039004-1"/>
    </source>
</evidence>
<evidence type="ECO:0000256" key="2">
    <source>
        <dbReference type="PIRSR" id="PIRSR039004-2"/>
    </source>
</evidence>
<dbReference type="Gene3D" id="3.20.20.140">
    <property type="entry name" value="Metal-dependent hydrolases"/>
    <property type="match status" value="1"/>
</dbReference>
<evidence type="ECO:0000313" key="5">
    <source>
        <dbReference type="Proteomes" id="UP000001635"/>
    </source>
</evidence>
<reference evidence="5" key="1">
    <citation type="submission" date="2011-07" db="EMBL/GenBank/DDBJ databases">
        <title>The complete genome of Cyclobacterium marinum DSM 745.</title>
        <authorList>
            <person name="Lucas S."/>
            <person name="Han J."/>
            <person name="Lapidus A."/>
            <person name="Bruce D."/>
            <person name="Goodwin L."/>
            <person name="Pitluck S."/>
            <person name="Peters L."/>
            <person name="Kyrpides N."/>
            <person name="Mavromatis K."/>
            <person name="Ivanova N."/>
            <person name="Ovchinnikova G."/>
            <person name="Chertkov O."/>
            <person name="Detter J.C."/>
            <person name="Tapia R."/>
            <person name="Han C."/>
            <person name="Land M."/>
            <person name="Hauser L."/>
            <person name="Markowitz V."/>
            <person name="Cheng J.-F."/>
            <person name="Hugenholtz P."/>
            <person name="Woyke T."/>
            <person name="Wu D."/>
            <person name="Tindall B."/>
            <person name="Schuetze A."/>
            <person name="Brambilla E."/>
            <person name="Klenk H.-P."/>
            <person name="Eisen J.A."/>
        </authorList>
    </citation>
    <scope>NUCLEOTIDE SEQUENCE [LARGE SCALE GENOMIC DNA]</scope>
    <source>
        <strain evidence="5">ATCC 25205 / DSM 745 / LMG 13164 / NCIMB 1802</strain>
    </source>
</reference>
<dbReference type="PANTHER" id="PTHR42717">
    <property type="entry name" value="DIHYDROOROTASE-RELATED"/>
    <property type="match status" value="1"/>
</dbReference>
<dbReference type="PIRSF" id="PIRSF039004">
    <property type="entry name" value="ADE_EF_0837"/>
    <property type="match status" value="1"/>
</dbReference>
<protein>
    <submittedName>
        <fullName evidence="4">Amidohydrolase</fullName>
    </submittedName>
</protein>
<dbReference type="Pfam" id="PF01979">
    <property type="entry name" value="Amidohydro_1"/>
    <property type="match status" value="1"/>
</dbReference>
<feature type="binding site" description="via carbamate group" evidence="1">
    <location>
        <position position="228"/>
    </location>
    <ligand>
        <name>Zn(2+)</name>
        <dbReference type="ChEBI" id="CHEBI:29105"/>
        <label>2</label>
    </ligand>
</feature>
<dbReference type="Gene3D" id="2.30.40.10">
    <property type="entry name" value="Urease, subunit C, domain 1"/>
    <property type="match status" value="1"/>
</dbReference>
<dbReference type="EMBL" id="CP002955">
    <property type="protein sequence ID" value="AEL25725.1"/>
    <property type="molecule type" value="Genomic_DNA"/>
</dbReference>